<reference evidence="8 9" key="1">
    <citation type="submission" date="2023-06" db="EMBL/GenBank/DDBJ databases">
        <title>Novel species in genus Planococcus.</title>
        <authorList>
            <person name="Ning S."/>
        </authorList>
    </citation>
    <scope>NUCLEOTIDE SEQUENCE [LARGE SCALE GENOMIC DNA]</scope>
    <source>
        <strain evidence="8 9">N028</strain>
    </source>
</reference>
<dbReference type="EMBL" id="JAUJWV010000001">
    <property type="protein sequence ID" value="MDN7240933.1"/>
    <property type="molecule type" value="Genomic_DNA"/>
</dbReference>
<sequence>MFKKFFGEKNEKDTDKFFEQPIEGELLRLEDVPDPVFSKKMLGDGFAVNPESGTVVSPLDGEVVSVFPTMHAIGLRDTTGTELLIHIGLETVGLEGQGFTSFVEDGQKVKKGQKLMEVDFESIKEKVPSIISPVVFTNLKDNEKIVLSENGATLTQN</sequence>
<dbReference type="InterPro" id="IPR001127">
    <property type="entry name" value="PTS_EIIA_1_perm"/>
</dbReference>
<dbReference type="Gene3D" id="2.70.70.10">
    <property type="entry name" value="Glucose Permease (Domain IIA)"/>
    <property type="match status" value="1"/>
</dbReference>
<evidence type="ECO:0000256" key="2">
    <source>
        <dbReference type="ARBA" id="ARBA00022448"/>
    </source>
</evidence>
<evidence type="ECO:0000259" key="7">
    <source>
        <dbReference type="PROSITE" id="PS51093"/>
    </source>
</evidence>
<dbReference type="Pfam" id="PF00358">
    <property type="entry name" value="PTS_EIIA_1"/>
    <property type="match status" value="1"/>
</dbReference>
<evidence type="ECO:0000256" key="6">
    <source>
        <dbReference type="ARBA" id="ARBA00022777"/>
    </source>
</evidence>
<dbReference type="SUPFAM" id="SSF51261">
    <property type="entry name" value="Duplicated hybrid motif"/>
    <property type="match status" value="1"/>
</dbReference>
<dbReference type="InterPro" id="IPR050890">
    <property type="entry name" value="PTS_EIIA_component"/>
</dbReference>
<protein>
    <submittedName>
        <fullName evidence="8">PTS glucose transporter subunit IIA</fullName>
    </submittedName>
</protein>
<keyword evidence="2" id="KW-0813">Transport</keyword>
<evidence type="ECO:0000313" key="8">
    <source>
        <dbReference type="EMBL" id="MDN7240933.1"/>
    </source>
</evidence>
<gene>
    <name evidence="8" type="ORF">QWY14_03985</name>
</gene>
<dbReference type="PROSITE" id="PS51093">
    <property type="entry name" value="PTS_EIIA_TYPE_1"/>
    <property type="match status" value="1"/>
</dbReference>
<feature type="domain" description="PTS EIIA type-1" evidence="7">
    <location>
        <begin position="34"/>
        <end position="138"/>
    </location>
</feature>
<keyword evidence="6" id="KW-0418">Kinase</keyword>
<evidence type="ECO:0000256" key="5">
    <source>
        <dbReference type="ARBA" id="ARBA00022683"/>
    </source>
</evidence>
<dbReference type="PROSITE" id="PS00371">
    <property type="entry name" value="PTS_EIIA_TYPE_1_HIS"/>
    <property type="match status" value="1"/>
</dbReference>
<evidence type="ECO:0000313" key="9">
    <source>
        <dbReference type="Proteomes" id="UP001172055"/>
    </source>
</evidence>
<evidence type="ECO:0000256" key="3">
    <source>
        <dbReference type="ARBA" id="ARBA00022597"/>
    </source>
</evidence>
<accession>A0ABT8MZ96</accession>
<evidence type="ECO:0000256" key="4">
    <source>
        <dbReference type="ARBA" id="ARBA00022679"/>
    </source>
</evidence>
<name>A0ABT8MZ96_9BACL</name>
<comment type="caution">
    <text evidence="8">The sequence shown here is derived from an EMBL/GenBank/DDBJ whole genome shotgun (WGS) entry which is preliminary data.</text>
</comment>
<keyword evidence="4" id="KW-0808">Transferase</keyword>
<dbReference type="PANTHER" id="PTHR45008">
    <property type="entry name" value="PTS SYSTEM GLUCOSE-SPECIFIC EIIA COMPONENT"/>
    <property type="match status" value="1"/>
</dbReference>
<keyword evidence="9" id="KW-1185">Reference proteome</keyword>
<dbReference type="NCBIfam" id="TIGR00830">
    <property type="entry name" value="PTBA"/>
    <property type="match status" value="1"/>
</dbReference>
<dbReference type="InterPro" id="IPR011055">
    <property type="entry name" value="Dup_hybrid_motif"/>
</dbReference>
<comment type="subcellular location">
    <subcellularLocation>
        <location evidence="1">Cytoplasm</location>
    </subcellularLocation>
</comment>
<evidence type="ECO:0000256" key="1">
    <source>
        <dbReference type="ARBA" id="ARBA00004496"/>
    </source>
</evidence>
<proteinExistence type="predicted"/>
<dbReference type="PANTHER" id="PTHR45008:SF1">
    <property type="entry name" value="PTS SYSTEM GLUCOSE-SPECIFIC EIIA COMPONENT"/>
    <property type="match status" value="1"/>
</dbReference>
<keyword evidence="5" id="KW-0598">Phosphotransferase system</keyword>
<keyword evidence="3 8" id="KW-0762">Sugar transport</keyword>
<organism evidence="8 9">
    <name type="scientific">Planococcus shixiaomingii</name>
    <dbReference type="NCBI Taxonomy" id="3058393"/>
    <lineage>
        <taxon>Bacteria</taxon>
        <taxon>Bacillati</taxon>
        <taxon>Bacillota</taxon>
        <taxon>Bacilli</taxon>
        <taxon>Bacillales</taxon>
        <taxon>Caryophanaceae</taxon>
        <taxon>Planococcus</taxon>
    </lineage>
</organism>
<dbReference type="RefSeq" id="WP_301722830.1">
    <property type="nucleotide sequence ID" value="NZ_JAUJWV010000001.1"/>
</dbReference>
<dbReference type="Proteomes" id="UP001172055">
    <property type="component" value="Unassembled WGS sequence"/>
</dbReference>